<dbReference type="InterPro" id="IPR027417">
    <property type="entry name" value="P-loop_NTPase"/>
</dbReference>
<dbReference type="PANTHER" id="PTHR10903">
    <property type="entry name" value="GTPASE, IMAP FAMILY MEMBER-RELATED"/>
    <property type="match status" value="1"/>
</dbReference>
<dbReference type="AlphaFoldDB" id="A0A3Q2DMY3"/>
<evidence type="ECO:0000256" key="3">
    <source>
        <dbReference type="ARBA" id="ARBA00023134"/>
    </source>
</evidence>
<dbReference type="InterPro" id="IPR006703">
    <property type="entry name" value="G_AIG1"/>
</dbReference>
<comment type="similarity">
    <text evidence="1">Belongs to the TRAFAC class TrmE-Era-EngA-EngB-Septin-like GTPase superfamily. AIG1/Toc34/Toc159-like paraseptin GTPase family. IAN subfamily.</text>
</comment>
<dbReference type="GO" id="GO:0005525">
    <property type="term" value="F:GTP binding"/>
    <property type="evidence" value="ECO:0007669"/>
    <property type="project" value="UniProtKB-KW"/>
</dbReference>
<dbReference type="Proteomes" id="UP000265020">
    <property type="component" value="Unassembled WGS sequence"/>
</dbReference>
<evidence type="ECO:0000259" key="4">
    <source>
        <dbReference type="PROSITE" id="PS51720"/>
    </source>
</evidence>
<reference evidence="5" key="1">
    <citation type="submission" date="2025-08" db="UniProtKB">
        <authorList>
            <consortium name="Ensembl"/>
        </authorList>
    </citation>
    <scope>IDENTIFICATION</scope>
</reference>
<name>A0A3Q2DMY3_CYPVA</name>
<proteinExistence type="inferred from homology"/>
<sequence>MEEYMQNQQLKEIIHRCRQKMVIGHNYEQKQLLMVIGEMVKNSKEEHVTRRVLKDPTAAAQCEHAGDAHQLRIVMFGKSEDKKTTLGNILTGKRDFTTSLFSTSRIISSKHCDVVKGSWNSKPVTVVRTSDLSSLSVESLRKEIQKCVELCSPGPNVLLLLVKPSDFTEEDRKTLKFILSLFLPDAFKHSMIILTHDEKPNNKAVERLITDCKQRKVRVNLDRNEISSDDLKKMTEEMEKLVCDNKAEYLTLNKENDSMPVLNRPTPSLNLVLFGRRGAGKTSAVNAILGKERFRPKANSSECVRNQGEVSGRWVSLVELPALCGKAQQEVMEESFRCISLCEPEGVHAFILVLPVGHLTDEDKGELQTIQDTFSSRVNDFTMILFTVDSDPTDGDVKFIENDRNIQELLQSCGGRYVVLNIKERKQIPELLKKVEKSISERGIRSCYTINTLIHGITEKMSILQAEVKKFRTEPALTGKNKFKL</sequence>
<dbReference type="PANTHER" id="PTHR10903:SF188">
    <property type="entry name" value="GTPASE IMAP FAMILY MEMBER 2-LIKE-RELATED"/>
    <property type="match status" value="1"/>
</dbReference>
<evidence type="ECO:0000313" key="6">
    <source>
        <dbReference type="Proteomes" id="UP000265020"/>
    </source>
</evidence>
<dbReference type="Gene3D" id="3.40.50.300">
    <property type="entry name" value="P-loop containing nucleotide triphosphate hydrolases"/>
    <property type="match status" value="2"/>
</dbReference>
<keyword evidence="3" id="KW-0342">GTP-binding</keyword>
<dbReference type="Pfam" id="PF04548">
    <property type="entry name" value="AIG1"/>
    <property type="match status" value="2"/>
</dbReference>
<protein>
    <recommendedName>
        <fullName evidence="4">AIG1-type G domain-containing protein</fullName>
    </recommendedName>
</protein>
<dbReference type="GeneTree" id="ENSGT01140000282522"/>
<dbReference type="InterPro" id="IPR045058">
    <property type="entry name" value="GIMA/IAN/Toc"/>
</dbReference>
<dbReference type="STRING" id="28743.ENSCVAP00000021076"/>
<dbReference type="OMA" id="CEHAGDA"/>
<keyword evidence="2" id="KW-0547">Nucleotide-binding</keyword>
<dbReference type="PROSITE" id="PS51720">
    <property type="entry name" value="G_AIG1"/>
    <property type="match status" value="1"/>
</dbReference>
<dbReference type="Ensembl" id="ENSCVAT00000012705.1">
    <property type="protein sequence ID" value="ENSCVAP00000021076.1"/>
    <property type="gene ID" value="ENSCVAG00000002885.1"/>
</dbReference>
<keyword evidence="6" id="KW-1185">Reference proteome</keyword>
<accession>A0A3Q2DMY3</accession>
<evidence type="ECO:0000256" key="2">
    <source>
        <dbReference type="ARBA" id="ARBA00022741"/>
    </source>
</evidence>
<dbReference type="SUPFAM" id="SSF52540">
    <property type="entry name" value="P-loop containing nucleoside triphosphate hydrolases"/>
    <property type="match status" value="2"/>
</dbReference>
<reference evidence="5" key="2">
    <citation type="submission" date="2025-09" db="UniProtKB">
        <authorList>
            <consortium name="Ensembl"/>
        </authorList>
    </citation>
    <scope>IDENTIFICATION</scope>
</reference>
<evidence type="ECO:0000256" key="1">
    <source>
        <dbReference type="ARBA" id="ARBA00008535"/>
    </source>
</evidence>
<evidence type="ECO:0000313" key="5">
    <source>
        <dbReference type="Ensembl" id="ENSCVAP00000021076.1"/>
    </source>
</evidence>
<organism evidence="5 6">
    <name type="scientific">Cyprinodon variegatus</name>
    <name type="common">Sheepshead minnow</name>
    <dbReference type="NCBI Taxonomy" id="28743"/>
    <lineage>
        <taxon>Eukaryota</taxon>
        <taxon>Metazoa</taxon>
        <taxon>Chordata</taxon>
        <taxon>Craniata</taxon>
        <taxon>Vertebrata</taxon>
        <taxon>Euteleostomi</taxon>
        <taxon>Actinopterygii</taxon>
        <taxon>Neopterygii</taxon>
        <taxon>Teleostei</taxon>
        <taxon>Neoteleostei</taxon>
        <taxon>Acanthomorphata</taxon>
        <taxon>Ovalentaria</taxon>
        <taxon>Atherinomorphae</taxon>
        <taxon>Cyprinodontiformes</taxon>
        <taxon>Cyprinodontidae</taxon>
        <taxon>Cyprinodon</taxon>
    </lineage>
</organism>
<feature type="domain" description="AIG1-type G" evidence="4">
    <location>
        <begin position="266"/>
        <end position="457"/>
    </location>
</feature>